<evidence type="ECO:0000313" key="4">
    <source>
        <dbReference type="Proteomes" id="UP001470230"/>
    </source>
</evidence>
<feature type="compositionally biased region" description="Basic and acidic residues" evidence="2">
    <location>
        <begin position="7"/>
        <end position="36"/>
    </location>
</feature>
<evidence type="ECO:0000256" key="1">
    <source>
        <dbReference type="SAM" id="Coils"/>
    </source>
</evidence>
<evidence type="ECO:0000313" key="3">
    <source>
        <dbReference type="EMBL" id="KAK8833664.1"/>
    </source>
</evidence>
<dbReference type="Proteomes" id="UP001470230">
    <property type="component" value="Unassembled WGS sequence"/>
</dbReference>
<feature type="region of interest" description="Disordered" evidence="2">
    <location>
        <begin position="193"/>
        <end position="244"/>
    </location>
</feature>
<accession>A0ABR2GIC1</accession>
<keyword evidence="4" id="KW-1185">Reference proteome</keyword>
<feature type="coiled-coil region" evidence="1">
    <location>
        <begin position="58"/>
        <end position="164"/>
    </location>
</feature>
<organism evidence="3 4">
    <name type="scientific">Tritrichomonas musculus</name>
    <dbReference type="NCBI Taxonomy" id="1915356"/>
    <lineage>
        <taxon>Eukaryota</taxon>
        <taxon>Metamonada</taxon>
        <taxon>Parabasalia</taxon>
        <taxon>Tritrichomonadida</taxon>
        <taxon>Tritrichomonadidae</taxon>
        <taxon>Tritrichomonas</taxon>
    </lineage>
</organism>
<feature type="compositionally biased region" description="Polar residues" evidence="2">
    <location>
        <begin position="202"/>
        <end position="211"/>
    </location>
</feature>
<feature type="compositionally biased region" description="Low complexity" evidence="2">
    <location>
        <begin position="212"/>
        <end position="238"/>
    </location>
</feature>
<dbReference type="PANTHER" id="PTHR38019">
    <property type="entry name" value="KDA ANTIGEN P200, PUTATIVE-RELATED"/>
    <property type="match status" value="1"/>
</dbReference>
<keyword evidence="1" id="KW-0175">Coiled coil</keyword>
<name>A0ABR2GIC1_9EUKA</name>
<comment type="caution">
    <text evidence="3">The sequence shown here is derived from an EMBL/GenBank/DDBJ whole genome shotgun (WGS) entry which is preliminary data.</text>
</comment>
<reference evidence="3 4" key="1">
    <citation type="submission" date="2024-04" db="EMBL/GenBank/DDBJ databases">
        <title>Tritrichomonas musculus Genome.</title>
        <authorList>
            <person name="Alves-Ferreira E."/>
            <person name="Grigg M."/>
            <person name="Lorenzi H."/>
            <person name="Galac M."/>
        </authorList>
    </citation>
    <scope>NUCLEOTIDE SEQUENCE [LARGE SCALE GENOMIC DNA]</scope>
    <source>
        <strain evidence="3 4">EAF2021</strain>
    </source>
</reference>
<gene>
    <name evidence="3" type="ORF">M9Y10_042518</name>
</gene>
<proteinExistence type="predicted"/>
<dbReference type="PANTHER" id="PTHR38019:SF1">
    <property type="entry name" value="N-ACETYLTRANSFERASE DOMAIN-CONTAINING PROTEIN"/>
    <property type="match status" value="1"/>
</dbReference>
<sequence>MRKKREKMTTDAEIEERLKKREEMREKRAEDARTGRGDIQMASARRNERWRKQELKRYNDLKKNEEEKEQYIQKVLQQKEQERKKLQIQRRLREEEKIESAHRLDRQRQKRLDNLKERMDNTMQRVENIQAEKQQMHKERQVMLSQLERERDQMTSTMREAVVLNRTDPRSIKRLADLYGIDLAAIQQKAKKGTMMSRRSENSNLFITSTVSSTRTLPRRNLSSSSSTRTSVSMGGTRSKPKNV</sequence>
<evidence type="ECO:0000256" key="2">
    <source>
        <dbReference type="SAM" id="MobiDB-lite"/>
    </source>
</evidence>
<feature type="region of interest" description="Disordered" evidence="2">
    <location>
        <begin position="1"/>
        <end position="52"/>
    </location>
</feature>
<dbReference type="EMBL" id="JAPFFF010000740">
    <property type="protein sequence ID" value="KAK8833664.1"/>
    <property type="molecule type" value="Genomic_DNA"/>
</dbReference>
<protein>
    <submittedName>
        <fullName evidence="3">Uncharacterized protein</fullName>
    </submittedName>
</protein>